<proteinExistence type="predicted"/>
<accession>A0A2N9XPL7</accession>
<name>A0A2N9XPL7_9NEIS</name>
<evidence type="ECO:0000313" key="2">
    <source>
        <dbReference type="Proteomes" id="UP000229970"/>
    </source>
</evidence>
<comment type="caution">
    <text evidence="1">The sequence shown here is derived from an EMBL/GenBank/DDBJ whole genome shotgun (WGS) entry which is preliminary data.</text>
</comment>
<evidence type="ECO:0000313" key="1">
    <source>
        <dbReference type="EMBL" id="PIT50272.1"/>
    </source>
</evidence>
<organism evidence="1 2">
    <name type="scientific">Snodgrassella alvi</name>
    <dbReference type="NCBI Taxonomy" id="1196083"/>
    <lineage>
        <taxon>Bacteria</taxon>
        <taxon>Pseudomonadati</taxon>
        <taxon>Pseudomonadota</taxon>
        <taxon>Betaproteobacteria</taxon>
        <taxon>Neisseriales</taxon>
        <taxon>Neisseriaceae</taxon>
        <taxon>Snodgrassella</taxon>
    </lineage>
</organism>
<dbReference type="AlphaFoldDB" id="A0A2N9XPL7"/>
<reference evidence="1 2" key="1">
    <citation type="journal article" date="2017" name="MBio">
        <title>Type VI secretion-mediated competition in the bee gut microbiome.</title>
        <authorList>
            <person name="Steele M.I."/>
            <person name="Kwong W.K."/>
            <person name="Powell J.E."/>
            <person name="Whiteley M."/>
            <person name="Moran N.A."/>
        </authorList>
    </citation>
    <scope>NUCLEOTIDE SEQUENCE [LARGE SCALE GENOMIC DNA]</scope>
    <source>
        <strain evidence="1 2">Ruf1-X</strain>
    </source>
</reference>
<protein>
    <submittedName>
        <fullName evidence="1">Uncharacterized protein</fullName>
    </submittedName>
</protein>
<gene>
    <name evidence="1" type="ORF">BHC46_01040</name>
</gene>
<sequence length="78" mass="9020">MSASINYISNNCLVTSIKINQLNWLSTIQNISSARQILNKVLSALSKRLFCCEINKFSQIKDVISIKFVKYIQQIFKY</sequence>
<dbReference type="EMBL" id="MEIP01000002">
    <property type="protein sequence ID" value="PIT50272.1"/>
    <property type="molecule type" value="Genomic_DNA"/>
</dbReference>
<dbReference type="Proteomes" id="UP000229970">
    <property type="component" value="Unassembled WGS sequence"/>
</dbReference>